<dbReference type="RefSeq" id="WP_216239714.1">
    <property type="nucleotide sequence ID" value="NZ_JABACJ020000002.1"/>
</dbReference>
<gene>
    <name evidence="2" type="ORF">HGO97_004060</name>
</gene>
<keyword evidence="3" id="KW-1185">Reference proteome</keyword>
<organism evidence="2 3">
    <name type="scientific">Faecalicatena faecalis</name>
    <dbReference type="NCBI Taxonomy" id="2726362"/>
    <lineage>
        <taxon>Bacteria</taxon>
        <taxon>Bacillati</taxon>
        <taxon>Bacillota</taxon>
        <taxon>Clostridia</taxon>
        <taxon>Lachnospirales</taxon>
        <taxon>Lachnospiraceae</taxon>
        <taxon>Faecalicatena</taxon>
    </lineage>
</organism>
<keyword evidence="1" id="KW-0472">Membrane</keyword>
<dbReference type="EMBL" id="JABACJ020000002">
    <property type="protein sequence ID" value="MBU3874988.1"/>
    <property type="molecule type" value="Genomic_DNA"/>
</dbReference>
<name>A0ABS6D0E3_9FIRM</name>
<feature type="transmembrane region" description="Helical" evidence="1">
    <location>
        <begin position="168"/>
        <end position="194"/>
    </location>
</feature>
<feature type="transmembrane region" description="Helical" evidence="1">
    <location>
        <begin position="16"/>
        <end position="37"/>
    </location>
</feature>
<dbReference type="Pfam" id="PF12730">
    <property type="entry name" value="ABC2_membrane_4"/>
    <property type="match status" value="1"/>
</dbReference>
<feature type="transmembrane region" description="Helical" evidence="1">
    <location>
        <begin position="143"/>
        <end position="161"/>
    </location>
</feature>
<evidence type="ECO:0000313" key="2">
    <source>
        <dbReference type="EMBL" id="MBU3874988.1"/>
    </source>
</evidence>
<evidence type="ECO:0000313" key="3">
    <source>
        <dbReference type="Proteomes" id="UP000723714"/>
    </source>
</evidence>
<feature type="transmembrane region" description="Helical" evidence="1">
    <location>
        <begin position="57"/>
        <end position="79"/>
    </location>
</feature>
<sequence length="241" mass="26872">MKSFKVELKKCKRSGVLELLPMIGILGALYALANFIIRKNTLLNLPLPPMVVLLTQIYGMIMVLNMFGIIVATTLTYNIEFRGNAIKKIYMLPFKTSSVFSSKFLILFVLLALCIVLQNSALAIIGNIYLPTGTFELSTLLKYTGYIFITSLPVLSFMLLISSRCENIWYSLGIGVAGFFSGMAMALSDTSIFLMNPFVLMTKPAVASNLNMDMNVIIIALIETVIFYVIGWAISKNRHYE</sequence>
<protein>
    <submittedName>
        <fullName evidence="2">ABC transporter permease</fullName>
    </submittedName>
</protein>
<evidence type="ECO:0000256" key="1">
    <source>
        <dbReference type="SAM" id="Phobius"/>
    </source>
</evidence>
<feature type="transmembrane region" description="Helical" evidence="1">
    <location>
        <begin position="104"/>
        <end position="131"/>
    </location>
</feature>
<reference evidence="2 3" key="1">
    <citation type="submission" date="2021-06" db="EMBL/GenBank/DDBJ databases">
        <title>Faecalicatena sp. nov. isolated from porcine feces.</title>
        <authorList>
            <person name="Oh B.S."/>
            <person name="Lee J.H."/>
        </authorList>
    </citation>
    <scope>NUCLEOTIDE SEQUENCE [LARGE SCALE GENOMIC DNA]</scope>
    <source>
        <strain evidence="2 3">AGMB00832</strain>
    </source>
</reference>
<dbReference type="Proteomes" id="UP000723714">
    <property type="component" value="Unassembled WGS sequence"/>
</dbReference>
<accession>A0ABS6D0E3</accession>
<proteinExistence type="predicted"/>
<keyword evidence="1" id="KW-0812">Transmembrane</keyword>
<comment type="caution">
    <text evidence="2">The sequence shown here is derived from an EMBL/GenBank/DDBJ whole genome shotgun (WGS) entry which is preliminary data.</text>
</comment>
<keyword evidence="1" id="KW-1133">Transmembrane helix</keyword>
<dbReference type="CDD" id="cd21809">
    <property type="entry name" value="ABC-2_lan_permease-like"/>
    <property type="match status" value="1"/>
</dbReference>
<feature type="transmembrane region" description="Helical" evidence="1">
    <location>
        <begin position="214"/>
        <end position="234"/>
    </location>
</feature>